<evidence type="ECO:0000256" key="4">
    <source>
        <dbReference type="ARBA" id="ARBA00022692"/>
    </source>
</evidence>
<evidence type="ECO:0000313" key="10">
    <source>
        <dbReference type="EMBL" id="GAA5532039.1"/>
    </source>
</evidence>
<comment type="subcellular location">
    <subcellularLocation>
        <location evidence="1">Cell membrane</location>
        <topology evidence="1">Multi-pass membrane protein</topology>
    </subcellularLocation>
</comment>
<keyword evidence="3" id="KW-1003">Cell membrane</keyword>
<evidence type="ECO:0000256" key="6">
    <source>
        <dbReference type="ARBA" id="ARBA00023136"/>
    </source>
</evidence>
<comment type="similarity">
    <text evidence="2">Belongs to the MgtC/SapB family.</text>
</comment>
<accession>A0ABP9X9J8</accession>
<dbReference type="InterPro" id="IPR049177">
    <property type="entry name" value="MgtC_SapB_SrpB_YhiD_N"/>
</dbReference>
<keyword evidence="5 8" id="KW-1133">Transmembrane helix</keyword>
<protein>
    <recommendedName>
        <fullName evidence="9">MgtC/SapB/SrpB/YhiD N-terminal domain-containing protein</fullName>
    </recommendedName>
</protein>
<sequence>MNCTVETFWTELRLMQGLLAAFALSGLIGWEREGRGHNAGLRTHILVGVSAALFVVLADTLILRFADDSAQVRFDLVGVLGAVVSGVSFLGAGAIFSDRRGEGAKGLTTAAGLLATAGVGVACGLHLYVLATGATLLFLFTLGWLGRLVGEKVPGKEEARPTGQPEDPGSDRP</sequence>
<dbReference type="PANTHER" id="PTHR33778:SF1">
    <property type="entry name" value="MAGNESIUM TRANSPORTER YHID-RELATED"/>
    <property type="match status" value="1"/>
</dbReference>
<evidence type="ECO:0000256" key="2">
    <source>
        <dbReference type="ARBA" id="ARBA00009298"/>
    </source>
</evidence>
<evidence type="ECO:0000256" key="1">
    <source>
        <dbReference type="ARBA" id="ARBA00004651"/>
    </source>
</evidence>
<feature type="transmembrane region" description="Helical" evidence="8">
    <location>
        <begin position="108"/>
        <end position="128"/>
    </location>
</feature>
<dbReference type="RefSeq" id="WP_345450761.1">
    <property type="nucleotide sequence ID" value="NZ_BAABRV010000001.1"/>
</dbReference>
<dbReference type="EMBL" id="BAABRV010000001">
    <property type="protein sequence ID" value="GAA5532039.1"/>
    <property type="molecule type" value="Genomic_DNA"/>
</dbReference>
<comment type="caution">
    <text evidence="10">The sequence shown here is derived from an EMBL/GenBank/DDBJ whole genome shotgun (WGS) entry which is preliminary data.</text>
</comment>
<keyword evidence="6 8" id="KW-0472">Membrane</keyword>
<dbReference type="Pfam" id="PF02308">
    <property type="entry name" value="MgtC"/>
    <property type="match status" value="1"/>
</dbReference>
<evidence type="ECO:0000259" key="9">
    <source>
        <dbReference type="Pfam" id="PF02308"/>
    </source>
</evidence>
<feature type="transmembrane region" description="Helical" evidence="8">
    <location>
        <begin position="77"/>
        <end position="96"/>
    </location>
</feature>
<feature type="transmembrane region" description="Helical" evidence="8">
    <location>
        <begin position="43"/>
        <end position="65"/>
    </location>
</feature>
<dbReference type="Proteomes" id="UP001404956">
    <property type="component" value="Unassembled WGS sequence"/>
</dbReference>
<dbReference type="PANTHER" id="PTHR33778">
    <property type="entry name" value="PROTEIN MGTC"/>
    <property type="match status" value="1"/>
</dbReference>
<keyword evidence="4 8" id="KW-0812">Transmembrane</keyword>
<feature type="region of interest" description="Disordered" evidence="7">
    <location>
        <begin position="154"/>
        <end position="173"/>
    </location>
</feature>
<reference evidence="10 11" key="1">
    <citation type="submission" date="2024-02" db="EMBL/GenBank/DDBJ databases">
        <title>Deinococcus aluminii NBRC 112889.</title>
        <authorList>
            <person name="Ichikawa N."/>
            <person name="Katano-Makiyama Y."/>
            <person name="Hidaka K."/>
        </authorList>
    </citation>
    <scope>NUCLEOTIDE SEQUENCE [LARGE SCALE GENOMIC DNA]</scope>
    <source>
        <strain evidence="10 11">NBRC 112889</strain>
    </source>
</reference>
<evidence type="ECO:0000256" key="3">
    <source>
        <dbReference type="ARBA" id="ARBA00022475"/>
    </source>
</evidence>
<feature type="domain" description="MgtC/SapB/SrpB/YhiD N-terminal" evidence="9">
    <location>
        <begin position="18"/>
        <end position="147"/>
    </location>
</feature>
<proteinExistence type="inferred from homology"/>
<evidence type="ECO:0000256" key="8">
    <source>
        <dbReference type="SAM" id="Phobius"/>
    </source>
</evidence>
<dbReference type="PRINTS" id="PR01837">
    <property type="entry name" value="MGTCSAPBPROT"/>
</dbReference>
<dbReference type="InterPro" id="IPR003416">
    <property type="entry name" value="MgtC/SapB/SrpB/YhiD_fam"/>
</dbReference>
<organism evidence="10 11">
    <name type="scientific">Deinococcus aluminii</name>
    <dbReference type="NCBI Taxonomy" id="1656885"/>
    <lineage>
        <taxon>Bacteria</taxon>
        <taxon>Thermotogati</taxon>
        <taxon>Deinococcota</taxon>
        <taxon>Deinococci</taxon>
        <taxon>Deinococcales</taxon>
        <taxon>Deinococcaceae</taxon>
        <taxon>Deinococcus</taxon>
    </lineage>
</organism>
<evidence type="ECO:0000256" key="7">
    <source>
        <dbReference type="SAM" id="MobiDB-lite"/>
    </source>
</evidence>
<name>A0ABP9X9J8_9DEIO</name>
<keyword evidence="11" id="KW-1185">Reference proteome</keyword>
<evidence type="ECO:0000313" key="11">
    <source>
        <dbReference type="Proteomes" id="UP001404956"/>
    </source>
</evidence>
<evidence type="ECO:0000256" key="5">
    <source>
        <dbReference type="ARBA" id="ARBA00022989"/>
    </source>
</evidence>
<gene>
    <name evidence="10" type="ORF">Dalu01_00416</name>
</gene>